<dbReference type="AlphaFoldDB" id="A0A4S4LDX2"/>
<evidence type="ECO:0000313" key="3">
    <source>
        <dbReference type="Proteomes" id="UP000310158"/>
    </source>
</evidence>
<feature type="compositionally biased region" description="Polar residues" evidence="1">
    <location>
        <begin position="323"/>
        <end position="333"/>
    </location>
</feature>
<name>A0A4S4LDX2_9AGAM</name>
<feature type="region of interest" description="Disordered" evidence="1">
    <location>
        <begin position="33"/>
        <end position="66"/>
    </location>
</feature>
<gene>
    <name evidence="2" type="ORF">EW146_g8494</name>
</gene>
<feature type="compositionally biased region" description="Low complexity" evidence="1">
    <location>
        <begin position="53"/>
        <end position="66"/>
    </location>
</feature>
<sequence length="472" mass="52036">MHSPNNIDFDFSLDIDHRKRRRNRTTQSCLNCHTSKRKVRAPRPRRPPLTSCSATGNARASGASSSASCVPFPVPALVLAHVPARPASASTRSTTPPSGIRPPPALSSSLTVFHRDDPNLDEITRLRNRIAELESLVRELRGKPHPRWADANFCDGDPSEKWHSRASKRPQPIQLTLKPRRSFDAALQQQQQQQGIQTPIKSEPAPDLTQHFPYRFTPSPSDSTGSPYAPYPSTSYPDPYADPYAGYRSSTTTATDPPCTCLTNPAAGHPLLALVHQLQSSLDLLRALPEHQHEEPASPRTTSIALNDPSASSPASSHGHLHPTNNNAASGSRSHPHLNNNTNTHNHNRAHAHTDMPGYAETALSTPPESDVLTPLSAIDPHHHHHHHPHPQQHHQQQHHQPPPPPHSLHAHQQQHDPQQQQQQWYNPYFPALSKDATSNGGGVRGMVVNELEMEMEMGIVGVGVDDYVRMG</sequence>
<feature type="compositionally biased region" description="Basic residues" evidence="1">
    <location>
        <begin position="382"/>
        <end position="398"/>
    </location>
</feature>
<feature type="compositionally biased region" description="Basic residues" evidence="1">
    <location>
        <begin position="34"/>
        <end position="46"/>
    </location>
</feature>
<feature type="region of interest" description="Disordered" evidence="1">
    <location>
        <begin position="291"/>
        <end position="422"/>
    </location>
</feature>
<feature type="compositionally biased region" description="Low complexity" evidence="1">
    <location>
        <begin position="87"/>
        <end position="98"/>
    </location>
</feature>
<dbReference type="OrthoDB" id="2269373at2759"/>
<protein>
    <submittedName>
        <fullName evidence="2">Uncharacterized protein</fullName>
    </submittedName>
</protein>
<evidence type="ECO:0000313" key="2">
    <source>
        <dbReference type="EMBL" id="THH10056.1"/>
    </source>
</evidence>
<dbReference type="Proteomes" id="UP000310158">
    <property type="component" value="Unassembled WGS sequence"/>
</dbReference>
<keyword evidence="3" id="KW-1185">Reference proteome</keyword>
<accession>A0A4S4LDX2</accession>
<reference evidence="2 3" key="1">
    <citation type="submission" date="2019-02" db="EMBL/GenBank/DDBJ databases">
        <title>Genome sequencing of the rare red list fungi Bondarzewia mesenterica.</title>
        <authorList>
            <person name="Buettner E."/>
            <person name="Kellner H."/>
        </authorList>
    </citation>
    <scope>NUCLEOTIDE SEQUENCE [LARGE SCALE GENOMIC DNA]</scope>
    <source>
        <strain evidence="2 3">DSM 108281</strain>
    </source>
</reference>
<organism evidence="2 3">
    <name type="scientific">Bondarzewia mesenterica</name>
    <dbReference type="NCBI Taxonomy" id="1095465"/>
    <lineage>
        <taxon>Eukaryota</taxon>
        <taxon>Fungi</taxon>
        <taxon>Dikarya</taxon>
        <taxon>Basidiomycota</taxon>
        <taxon>Agaricomycotina</taxon>
        <taxon>Agaricomycetes</taxon>
        <taxon>Russulales</taxon>
        <taxon>Bondarzewiaceae</taxon>
        <taxon>Bondarzewia</taxon>
    </lineage>
</organism>
<feature type="compositionally biased region" description="Low complexity" evidence="1">
    <location>
        <begin position="223"/>
        <end position="235"/>
    </location>
</feature>
<comment type="caution">
    <text evidence="2">The sequence shown here is derived from an EMBL/GenBank/DDBJ whole genome shotgun (WGS) entry which is preliminary data.</text>
</comment>
<evidence type="ECO:0000256" key="1">
    <source>
        <dbReference type="SAM" id="MobiDB-lite"/>
    </source>
</evidence>
<dbReference type="EMBL" id="SGPL01000594">
    <property type="protein sequence ID" value="THH10056.1"/>
    <property type="molecule type" value="Genomic_DNA"/>
</dbReference>
<feature type="region of interest" description="Disordered" evidence="1">
    <location>
        <begin position="87"/>
        <end position="108"/>
    </location>
</feature>
<proteinExistence type="predicted"/>
<feature type="region of interest" description="Disordered" evidence="1">
    <location>
        <begin position="151"/>
        <end position="170"/>
    </location>
</feature>
<feature type="region of interest" description="Disordered" evidence="1">
    <location>
        <begin position="190"/>
        <end position="235"/>
    </location>
</feature>